<feature type="region of interest" description="Disordered" evidence="1">
    <location>
        <begin position="56"/>
        <end position="84"/>
    </location>
</feature>
<dbReference type="EMBL" id="KN641523">
    <property type="protein sequence ID" value="KHN46024.1"/>
    <property type="molecule type" value="Genomic_DNA"/>
</dbReference>
<organism evidence="2">
    <name type="scientific">Glycine soja</name>
    <name type="common">Wild soybean</name>
    <dbReference type="NCBI Taxonomy" id="3848"/>
    <lineage>
        <taxon>Eukaryota</taxon>
        <taxon>Viridiplantae</taxon>
        <taxon>Streptophyta</taxon>
        <taxon>Embryophyta</taxon>
        <taxon>Tracheophyta</taxon>
        <taxon>Spermatophyta</taxon>
        <taxon>Magnoliopsida</taxon>
        <taxon>eudicotyledons</taxon>
        <taxon>Gunneridae</taxon>
        <taxon>Pentapetalae</taxon>
        <taxon>rosids</taxon>
        <taxon>fabids</taxon>
        <taxon>Fabales</taxon>
        <taxon>Fabaceae</taxon>
        <taxon>Papilionoideae</taxon>
        <taxon>50 kb inversion clade</taxon>
        <taxon>NPAAA clade</taxon>
        <taxon>indigoferoid/millettioid clade</taxon>
        <taxon>Phaseoleae</taxon>
        <taxon>Glycine</taxon>
        <taxon>Glycine subgen. Soja</taxon>
    </lineage>
</organism>
<accession>A0A0B2SNA3</accession>
<proteinExistence type="predicted"/>
<dbReference type="AlphaFoldDB" id="A0A0B2SNA3"/>
<feature type="compositionally biased region" description="Low complexity" evidence="1">
    <location>
        <begin position="68"/>
        <end position="79"/>
    </location>
</feature>
<sequence>MLQTSLRTLQTSHPILRSRLQTNATTFSFLTSPTPSINILTLTLPTNVTDPLTHILDATRGTTPPPKKTSSSPPSTRAPAPTPGELFTLVEENNNKSLINQYPQEATSLAIEDLLPRGKGKKPMWTRGLELLKYSLNSFRLTNLKFVDAKNPRFSQVVRLELNQNDTKEVLAGCKLSGIKLCGALVAAGLMAVHCSKRSSRKYGVVTLTDCRSSLEPSLTDKFGFYHSAILNSHEMKGGETLWDLAKRTYEAFANSKKCNKHFSDMADLNFLMCKAIENPGLTPSSSLRTSIMSVFEDTVFDNGGKKQREIGVEDYMGCASVHGVGPSIAIFDTIRDESLDCLCVYPTPLHSREQMIEFVEKMKVILIEATKTCKK</sequence>
<evidence type="ECO:0000256" key="1">
    <source>
        <dbReference type="SAM" id="MobiDB-lite"/>
    </source>
</evidence>
<protein>
    <submittedName>
        <fullName evidence="2">Uncharacterized protein</fullName>
    </submittedName>
</protein>
<name>A0A0B2SNA3_GLYSO</name>
<gene>
    <name evidence="2" type="ORF">glysoja_040942</name>
</gene>
<dbReference type="PANTHER" id="PTHR34375:SF3">
    <property type="entry name" value="CONDENSATION DOMAIN-CONTAINING PROTEIN"/>
    <property type="match status" value="1"/>
</dbReference>
<dbReference type="Proteomes" id="UP000053555">
    <property type="component" value="Unassembled WGS sequence"/>
</dbReference>
<reference evidence="2" key="1">
    <citation type="submission" date="2014-07" db="EMBL/GenBank/DDBJ databases">
        <title>Identification of a novel salt tolerance gene in wild soybean by whole-genome sequencing.</title>
        <authorList>
            <person name="Lam H.-M."/>
            <person name="Qi X."/>
            <person name="Li M.-W."/>
            <person name="Liu X."/>
            <person name="Xie M."/>
            <person name="Ni M."/>
            <person name="Xu X."/>
        </authorList>
    </citation>
    <scope>NUCLEOTIDE SEQUENCE [LARGE SCALE GENOMIC DNA]</scope>
    <source>
        <tissue evidence="2">Root</tissue>
    </source>
</reference>
<dbReference type="SUPFAM" id="SSF52777">
    <property type="entry name" value="CoA-dependent acyltransferases"/>
    <property type="match status" value="1"/>
</dbReference>
<dbReference type="PANTHER" id="PTHR34375">
    <property type="entry name" value="GATA ZINC FINGER PROTEIN-RELATED"/>
    <property type="match status" value="1"/>
</dbReference>
<evidence type="ECO:0000313" key="2">
    <source>
        <dbReference type="EMBL" id="KHN46024.1"/>
    </source>
</evidence>